<dbReference type="RefSeq" id="WP_366088352.1">
    <property type="nucleotide sequence ID" value="NZ_JBFASG010000013.1"/>
</dbReference>
<evidence type="ECO:0000313" key="1">
    <source>
        <dbReference type="EMBL" id="MEV4924328.1"/>
    </source>
</evidence>
<reference evidence="1 2" key="1">
    <citation type="submission" date="2024-06" db="EMBL/GenBank/DDBJ databases">
        <title>The Natural Products Discovery Center: Release of the First 8490 Sequenced Strains for Exploring Actinobacteria Biosynthetic Diversity.</title>
        <authorList>
            <person name="Kalkreuter E."/>
            <person name="Kautsar S.A."/>
            <person name="Yang D."/>
            <person name="Bader C.D."/>
            <person name="Teijaro C.N."/>
            <person name="Fluegel L."/>
            <person name="Davis C.M."/>
            <person name="Simpson J.R."/>
            <person name="Lauterbach L."/>
            <person name="Steele A.D."/>
            <person name="Gui C."/>
            <person name="Meng S."/>
            <person name="Li G."/>
            <person name="Viehrig K."/>
            <person name="Ye F."/>
            <person name="Su P."/>
            <person name="Kiefer A.F."/>
            <person name="Nichols A."/>
            <person name="Cepeda A.J."/>
            <person name="Yan W."/>
            <person name="Fan B."/>
            <person name="Jiang Y."/>
            <person name="Adhikari A."/>
            <person name="Zheng C.-J."/>
            <person name="Schuster L."/>
            <person name="Cowan T.M."/>
            <person name="Smanski M.J."/>
            <person name="Chevrette M.G."/>
            <person name="De Carvalho L.P.S."/>
            <person name="Shen B."/>
        </authorList>
    </citation>
    <scope>NUCLEOTIDE SEQUENCE [LARGE SCALE GENOMIC DNA]</scope>
    <source>
        <strain evidence="1 2">NPDC053791</strain>
    </source>
</reference>
<comment type="caution">
    <text evidence="1">The sequence shown here is derived from an EMBL/GenBank/DDBJ whole genome shotgun (WGS) entry which is preliminary data.</text>
</comment>
<dbReference type="Proteomes" id="UP001552479">
    <property type="component" value="Unassembled WGS sequence"/>
</dbReference>
<organism evidence="1 2">
    <name type="scientific">Streptomyces roseoverticillatus</name>
    <dbReference type="NCBI Taxonomy" id="66429"/>
    <lineage>
        <taxon>Bacteria</taxon>
        <taxon>Bacillati</taxon>
        <taxon>Actinomycetota</taxon>
        <taxon>Actinomycetes</taxon>
        <taxon>Kitasatosporales</taxon>
        <taxon>Streptomycetaceae</taxon>
        <taxon>Streptomyces</taxon>
    </lineage>
</organism>
<protein>
    <submittedName>
        <fullName evidence="1">Uncharacterized protein</fullName>
    </submittedName>
</protein>
<keyword evidence="2" id="KW-1185">Reference proteome</keyword>
<accession>A0ABV3IVB5</accession>
<name>A0ABV3IVB5_9ACTN</name>
<evidence type="ECO:0000313" key="2">
    <source>
        <dbReference type="Proteomes" id="UP001552479"/>
    </source>
</evidence>
<sequence length="118" mass="12989">MSCDLAVWEGERPADDKTASELFRSLYEQYIGTRADHPPTAVIAQYVALLLERWPDLTEDENEISPWSTGPLIGEASGPLIYIPMVWSMAATASAYAAETAASLGLVCYDPQARRLRP</sequence>
<dbReference type="EMBL" id="JBFASG010000013">
    <property type="protein sequence ID" value="MEV4924328.1"/>
    <property type="molecule type" value="Genomic_DNA"/>
</dbReference>
<gene>
    <name evidence="1" type="ORF">AB0L03_16025</name>
</gene>
<proteinExistence type="predicted"/>